<dbReference type="AlphaFoldDB" id="A0A397VMD7"/>
<sequence>MPSIFIAEIIAVFVKHGTSYIRAEMLDGVDTSRIHTRLFELAPNSDREFTPIIDSNRTQFVCEAYPFRFFAALGDVKSYLHGT</sequence>
<reference evidence="1 2" key="1">
    <citation type="submission" date="2018-06" db="EMBL/GenBank/DDBJ databases">
        <title>Comparative genomics reveals the genomic features of Rhizophagus irregularis, R. cerebriforme, R. diaphanum and Gigaspora rosea, and their symbiotic lifestyle signature.</title>
        <authorList>
            <person name="Morin E."/>
            <person name="San Clemente H."/>
            <person name="Chen E.C.H."/>
            <person name="De La Providencia I."/>
            <person name="Hainaut M."/>
            <person name="Kuo A."/>
            <person name="Kohler A."/>
            <person name="Murat C."/>
            <person name="Tang N."/>
            <person name="Roy S."/>
            <person name="Loubradou J."/>
            <person name="Henrissat B."/>
            <person name="Grigoriev I.V."/>
            <person name="Corradi N."/>
            <person name="Roux C."/>
            <person name="Martin F.M."/>
        </authorList>
    </citation>
    <scope>NUCLEOTIDE SEQUENCE [LARGE SCALE GENOMIC DNA]</scope>
    <source>
        <strain evidence="1 2">DAOM 194757</strain>
    </source>
</reference>
<dbReference type="OrthoDB" id="2384401at2759"/>
<protein>
    <submittedName>
        <fullName evidence="1">Uncharacterized protein</fullName>
    </submittedName>
</protein>
<gene>
    <name evidence="1" type="ORF">C2G38_2170550</name>
</gene>
<name>A0A397VMD7_9GLOM</name>
<comment type="caution">
    <text evidence="1">The sequence shown here is derived from an EMBL/GenBank/DDBJ whole genome shotgun (WGS) entry which is preliminary data.</text>
</comment>
<keyword evidence="2" id="KW-1185">Reference proteome</keyword>
<evidence type="ECO:0000313" key="2">
    <source>
        <dbReference type="Proteomes" id="UP000266673"/>
    </source>
</evidence>
<evidence type="ECO:0000313" key="1">
    <source>
        <dbReference type="EMBL" id="RIB23654.1"/>
    </source>
</evidence>
<accession>A0A397VMD7</accession>
<dbReference type="Proteomes" id="UP000266673">
    <property type="component" value="Unassembled WGS sequence"/>
</dbReference>
<proteinExistence type="predicted"/>
<dbReference type="EMBL" id="QKWP01000249">
    <property type="protein sequence ID" value="RIB23654.1"/>
    <property type="molecule type" value="Genomic_DNA"/>
</dbReference>
<organism evidence="1 2">
    <name type="scientific">Gigaspora rosea</name>
    <dbReference type="NCBI Taxonomy" id="44941"/>
    <lineage>
        <taxon>Eukaryota</taxon>
        <taxon>Fungi</taxon>
        <taxon>Fungi incertae sedis</taxon>
        <taxon>Mucoromycota</taxon>
        <taxon>Glomeromycotina</taxon>
        <taxon>Glomeromycetes</taxon>
        <taxon>Diversisporales</taxon>
        <taxon>Gigasporaceae</taxon>
        <taxon>Gigaspora</taxon>
    </lineage>
</organism>